<name>A0A0M9ELD5_FUSLA</name>
<evidence type="ECO:0000313" key="4">
    <source>
        <dbReference type="EMBL" id="KPA35443.1"/>
    </source>
</evidence>
<comment type="caution">
    <text evidence="4">The sequence shown here is derived from an EMBL/GenBank/DDBJ whole genome shotgun (WGS) entry which is preliminary data.</text>
</comment>
<evidence type="ECO:0000256" key="1">
    <source>
        <dbReference type="ARBA" id="ARBA00022857"/>
    </source>
</evidence>
<dbReference type="SUPFAM" id="SSF51735">
    <property type="entry name" value="NAD(P)-binding Rossmann-fold domains"/>
    <property type="match status" value="1"/>
</dbReference>
<dbReference type="GO" id="GO:0016491">
    <property type="term" value="F:oxidoreductase activity"/>
    <property type="evidence" value="ECO:0007669"/>
    <property type="project" value="UniProtKB-KW"/>
</dbReference>
<dbReference type="Pfam" id="PF05368">
    <property type="entry name" value="NmrA"/>
    <property type="match status" value="1"/>
</dbReference>
<feature type="domain" description="NmrA-like" evidence="3">
    <location>
        <begin position="2"/>
        <end position="236"/>
    </location>
</feature>
<dbReference type="PANTHER" id="PTHR47706:SF9">
    <property type="entry name" value="NMRA-LIKE DOMAIN-CONTAINING PROTEIN-RELATED"/>
    <property type="match status" value="1"/>
</dbReference>
<dbReference type="InterPro" id="IPR008030">
    <property type="entry name" value="NmrA-like"/>
</dbReference>
<reference evidence="4 5" key="1">
    <citation type="submission" date="2015-04" db="EMBL/GenBank/DDBJ databases">
        <title>The draft genome sequence of Fusarium langsethiae, a T-2/HT-2 mycotoxin producer.</title>
        <authorList>
            <person name="Lysoe E."/>
            <person name="Divon H.H."/>
            <person name="Terzi V."/>
            <person name="Orru L."/>
            <person name="Lamontanara A."/>
            <person name="Kolseth A.-K."/>
            <person name="Frandsen R.J."/>
            <person name="Nielsen K."/>
            <person name="Thrane U."/>
        </authorList>
    </citation>
    <scope>NUCLEOTIDE SEQUENCE [LARGE SCALE GENOMIC DNA]</scope>
    <source>
        <strain evidence="4 5">Fl201059</strain>
    </source>
</reference>
<evidence type="ECO:0000313" key="5">
    <source>
        <dbReference type="Proteomes" id="UP000037904"/>
    </source>
</evidence>
<sequence length="304" mass="33485">MRILIAGITGMVGQPLARAAIAQGHSVRGLSRNADKLDTEITSKLESFVTCRDYFDTESYAKAVQGVDAVIAALPTVPSIVGAGQLSLLLEAEKAGVKVFHAASWNFDWTKLNMGDHETYDAYMSFKRLAELSSGLKPIYSFCGSILEYMFINCKKDGRRSAIDAETKTVSYCGTGEDKMSLISADDLAKYTLAAIADPEILQRGVYYVESFRCTVPELGELYGKVRNIEIKKQPVGGQPELEGMLAQARQFMSPLESNKYIDLAYALAILKGVALVDPSDCKRWEETITPVGFEQWLNEHPEV</sequence>
<evidence type="ECO:0000256" key="2">
    <source>
        <dbReference type="ARBA" id="ARBA00023002"/>
    </source>
</evidence>
<dbReference type="PANTHER" id="PTHR47706">
    <property type="entry name" value="NMRA-LIKE FAMILY PROTEIN"/>
    <property type="match status" value="1"/>
</dbReference>
<accession>A0A0M9ELD5</accession>
<dbReference type="Proteomes" id="UP000037904">
    <property type="component" value="Unassembled WGS sequence"/>
</dbReference>
<dbReference type="InterPro" id="IPR036291">
    <property type="entry name" value="NAD(P)-bd_dom_sf"/>
</dbReference>
<keyword evidence="1" id="KW-0521">NADP</keyword>
<dbReference type="Gene3D" id="3.40.50.720">
    <property type="entry name" value="NAD(P)-binding Rossmann-like Domain"/>
    <property type="match status" value="1"/>
</dbReference>
<keyword evidence="5" id="KW-1185">Reference proteome</keyword>
<gene>
    <name evidence="4" type="ORF">FLAG1_11854</name>
</gene>
<dbReference type="EMBL" id="JXCE01001121">
    <property type="protein sequence ID" value="KPA35443.1"/>
    <property type="molecule type" value="Genomic_DNA"/>
</dbReference>
<dbReference type="AlphaFoldDB" id="A0A0M9ELD5"/>
<keyword evidence="2" id="KW-0560">Oxidoreductase</keyword>
<organism evidence="4 5">
    <name type="scientific">Fusarium langsethiae</name>
    <dbReference type="NCBI Taxonomy" id="179993"/>
    <lineage>
        <taxon>Eukaryota</taxon>
        <taxon>Fungi</taxon>
        <taxon>Dikarya</taxon>
        <taxon>Ascomycota</taxon>
        <taxon>Pezizomycotina</taxon>
        <taxon>Sordariomycetes</taxon>
        <taxon>Hypocreomycetidae</taxon>
        <taxon>Hypocreales</taxon>
        <taxon>Nectriaceae</taxon>
        <taxon>Fusarium</taxon>
    </lineage>
</organism>
<protein>
    <recommendedName>
        <fullName evidence="3">NmrA-like domain-containing protein</fullName>
    </recommendedName>
</protein>
<dbReference type="InterPro" id="IPR051609">
    <property type="entry name" value="NmrA/Isoflavone_reductase-like"/>
</dbReference>
<proteinExistence type="predicted"/>
<evidence type="ECO:0000259" key="3">
    <source>
        <dbReference type="Pfam" id="PF05368"/>
    </source>
</evidence>
<dbReference type="OrthoDB" id="419598at2759"/>